<sequence>MKSLTIPKIIKGRAIVGDVVIGLEDWEIDKHWRKWEAFGDEDCTDIQIRDNYIDKQIALASLRKRKRKLVEGVYHSTFEEYSFLVDRKSGGVTHYNNKECFYEVKCGKIYLVKYSSGETKMVYDGVKLITISGDWLRKNDQPASSKNFGSIKYQRNALRTKAFYLKSHQIISVMFFGQKAIDLAIDGVSERTHDINHRNLNPDDNRPENLEIVTLDENTEHKTIMRRVLKEKILVYMNRNNL</sequence>
<dbReference type="RefSeq" id="WP_212980067.1">
    <property type="nucleotide sequence ID" value="NZ_AP025343.1"/>
</dbReference>
<comment type="caution">
    <text evidence="1">The sequence shown here is derived from an EMBL/GenBank/DDBJ whole genome shotgun (WGS) entry which is preliminary data.</text>
</comment>
<protein>
    <recommendedName>
        <fullName evidence="3">HNH nuclease domain-containing protein</fullName>
    </recommendedName>
</protein>
<dbReference type="EMBL" id="BORT01000023">
    <property type="protein sequence ID" value="GIO49636.1"/>
    <property type="molecule type" value="Genomic_DNA"/>
</dbReference>
<name>A0A919YFF2_9BACL</name>
<dbReference type="InterPro" id="IPR044925">
    <property type="entry name" value="His-Me_finger_sf"/>
</dbReference>
<organism evidence="1 2">
    <name type="scientific">Paenibacillus azoreducens</name>
    <dbReference type="NCBI Taxonomy" id="116718"/>
    <lineage>
        <taxon>Bacteria</taxon>
        <taxon>Bacillati</taxon>
        <taxon>Bacillota</taxon>
        <taxon>Bacilli</taxon>
        <taxon>Bacillales</taxon>
        <taxon>Paenibacillaceae</taxon>
        <taxon>Paenibacillus</taxon>
    </lineage>
</organism>
<keyword evidence="2" id="KW-1185">Reference proteome</keyword>
<reference evidence="1 2" key="1">
    <citation type="submission" date="2021-03" db="EMBL/GenBank/DDBJ databases">
        <title>Antimicrobial resistance genes in bacteria isolated from Japanese honey, and their potential for conferring macrolide and lincosamide resistance in the American foulbrood pathogen Paenibacillus larvae.</title>
        <authorList>
            <person name="Okamoto M."/>
            <person name="Kumagai M."/>
            <person name="Kanamori H."/>
            <person name="Takamatsu D."/>
        </authorList>
    </citation>
    <scope>NUCLEOTIDE SEQUENCE [LARGE SCALE GENOMIC DNA]</scope>
    <source>
        <strain evidence="1 2">J34TS1</strain>
    </source>
</reference>
<dbReference type="SUPFAM" id="SSF54060">
    <property type="entry name" value="His-Me finger endonucleases"/>
    <property type="match status" value="1"/>
</dbReference>
<dbReference type="AlphaFoldDB" id="A0A919YFF2"/>
<gene>
    <name evidence="1" type="ORF">J34TS1_44010</name>
</gene>
<evidence type="ECO:0000313" key="2">
    <source>
        <dbReference type="Proteomes" id="UP000682811"/>
    </source>
</evidence>
<accession>A0A919YFF2</accession>
<dbReference type="Gene3D" id="3.90.75.20">
    <property type="match status" value="1"/>
</dbReference>
<dbReference type="Proteomes" id="UP000682811">
    <property type="component" value="Unassembled WGS sequence"/>
</dbReference>
<proteinExistence type="predicted"/>
<evidence type="ECO:0008006" key="3">
    <source>
        <dbReference type="Google" id="ProtNLM"/>
    </source>
</evidence>
<evidence type="ECO:0000313" key="1">
    <source>
        <dbReference type="EMBL" id="GIO49636.1"/>
    </source>
</evidence>